<feature type="domain" description="BCNT-C" evidence="4">
    <location>
        <begin position="261"/>
        <end position="341"/>
    </location>
</feature>
<dbReference type="PANTHER" id="PTHR48407">
    <property type="entry name" value="CRANIOFACIAL DEVELOPMENT PROTEIN 1"/>
    <property type="match status" value="1"/>
</dbReference>
<gene>
    <name evidence="5" type="ORF">B0T15DRAFT_541658</name>
</gene>
<sequence length="341" mass="37622">MSTELVQDEDYLSEEDSDFAPGDAPGEESASSDDDEAAVAEDHAPGKRKRRDVGDDGAEVTGFENSGDEAIIEKGEKRQKKLKRKDGRADNTDEEEGGEGGLVKTRRMRAAEKAEKRTGAASGPVTIDVDALWAQMTSEPVVRKAQNKPFTTSQPKQDALRPSTQPAQPNPDRPLDESNLIRIKRTYNFAGKVHTEEKLVARDSAEAKLYLAENPTNPDGDDPSSSSSPTQKRLPRKAFRSVFEPVAAADGLSARTDLNLCLSERLRARELAANQAEAKKLNTVEKSRMDWAGFVDREGIKDELELAGKSKHSFAARQEFLARSEAVREEEARRLRMAERV</sequence>
<comment type="caution">
    <text evidence="5">The sequence shown here is derived from an EMBL/GenBank/DDBJ whole genome shotgun (WGS) entry which is preliminary data.</text>
</comment>
<accession>A0AAJ0LY40</accession>
<organism evidence="5 6">
    <name type="scientific">Chaetomium strumarium</name>
    <dbReference type="NCBI Taxonomy" id="1170767"/>
    <lineage>
        <taxon>Eukaryota</taxon>
        <taxon>Fungi</taxon>
        <taxon>Dikarya</taxon>
        <taxon>Ascomycota</taxon>
        <taxon>Pezizomycotina</taxon>
        <taxon>Sordariomycetes</taxon>
        <taxon>Sordariomycetidae</taxon>
        <taxon>Sordariales</taxon>
        <taxon>Chaetomiaceae</taxon>
        <taxon>Chaetomium</taxon>
    </lineage>
</organism>
<evidence type="ECO:0000313" key="5">
    <source>
        <dbReference type="EMBL" id="KAK3301997.1"/>
    </source>
</evidence>
<dbReference type="AlphaFoldDB" id="A0AAJ0LY40"/>
<comment type="similarity">
    <text evidence="1">Belongs to the SWC5 family.</text>
</comment>
<feature type="compositionally biased region" description="Acidic residues" evidence="3">
    <location>
        <begin position="30"/>
        <end position="39"/>
    </location>
</feature>
<reference evidence="5" key="1">
    <citation type="journal article" date="2023" name="Mol. Phylogenet. Evol.">
        <title>Genome-scale phylogeny and comparative genomics of the fungal order Sordariales.</title>
        <authorList>
            <person name="Hensen N."/>
            <person name="Bonometti L."/>
            <person name="Westerberg I."/>
            <person name="Brannstrom I.O."/>
            <person name="Guillou S."/>
            <person name="Cros-Aarteil S."/>
            <person name="Calhoun S."/>
            <person name="Haridas S."/>
            <person name="Kuo A."/>
            <person name="Mondo S."/>
            <person name="Pangilinan J."/>
            <person name="Riley R."/>
            <person name="LaButti K."/>
            <person name="Andreopoulos B."/>
            <person name="Lipzen A."/>
            <person name="Chen C."/>
            <person name="Yan M."/>
            <person name="Daum C."/>
            <person name="Ng V."/>
            <person name="Clum A."/>
            <person name="Steindorff A."/>
            <person name="Ohm R.A."/>
            <person name="Martin F."/>
            <person name="Silar P."/>
            <person name="Natvig D.O."/>
            <person name="Lalanne C."/>
            <person name="Gautier V."/>
            <person name="Ament-Velasquez S.L."/>
            <person name="Kruys A."/>
            <person name="Hutchinson M.I."/>
            <person name="Powell A.J."/>
            <person name="Barry K."/>
            <person name="Miller A.N."/>
            <person name="Grigoriev I.V."/>
            <person name="Debuchy R."/>
            <person name="Gladieux P."/>
            <person name="Hiltunen Thoren M."/>
            <person name="Johannesson H."/>
        </authorList>
    </citation>
    <scope>NUCLEOTIDE SEQUENCE</scope>
    <source>
        <strain evidence="5">CBS 333.67</strain>
    </source>
</reference>
<feature type="region of interest" description="Disordered" evidence="3">
    <location>
        <begin position="212"/>
        <end position="237"/>
    </location>
</feature>
<dbReference type="PROSITE" id="PS51279">
    <property type="entry name" value="BCNT_C"/>
    <property type="match status" value="1"/>
</dbReference>
<dbReference type="Pfam" id="PF07572">
    <property type="entry name" value="BCNT"/>
    <property type="match status" value="1"/>
</dbReference>
<feature type="compositionally biased region" description="Polar residues" evidence="3">
    <location>
        <begin position="148"/>
        <end position="167"/>
    </location>
</feature>
<dbReference type="EMBL" id="JAUDZG010000007">
    <property type="protein sequence ID" value="KAK3301997.1"/>
    <property type="molecule type" value="Genomic_DNA"/>
</dbReference>
<keyword evidence="6" id="KW-1185">Reference proteome</keyword>
<dbReference type="GeneID" id="87888705"/>
<protein>
    <recommendedName>
        <fullName evidence="2">SWR1-complex protein 5</fullName>
    </recommendedName>
</protein>
<dbReference type="Proteomes" id="UP001273166">
    <property type="component" value="Unassembled WGS sequence"/>
</dbReference>
<dbReference type="InterPro" id="IPR011421">
    <property type="entry name" value="BCNT-C"/>
</dbReference>
<reference evidence="5" key="2">
    <citation type="submission" date="2023-06" db="EMBL/GenBank/DDBJ databases">
        <authorList>
            <consortium name="Lawrence Berkeley National Laboratory"/>
            <person name="Mondo S.J."/>
            <person name="Hensen N."/>
            <person name="Bonometti L."/>
            <person name="Westerberg I."/>
            <person name="Brannstrom I.O."/>
            <person name="Guillou S."/>
            <person name="Cros-Aarteil S."/>
            <person name="Calhoun S."/>
            <person name="Haridas S."/>
            <person name="Kuo A."/>
            <person name="Pangilinan J."/>
            <person name="Riley R."/>
            <person name="Labutti K."/>
            <person name="Andreopoulos B."/>
            <person name="Lipzen A."/>
            <person name="Chen C."/>
            <person name="Yanf M."/>
            <person name="Daum C."/>
            <person name="Ng V."/>
            <person name="Clum A."/>
            <person name="Steindorff A."/>
            <person name="Ohm R."/>
            <person name="Martin F."/>
            <person name="Silar P."/>
            <person name="Natvig D."/>
            <person name="Lalanne C."/>
            <person name="Gautier V."/>
            <person name="Ament-Velasquez S.L."/>
            <person name="Kruys A."/>
            <person name="Hutchinson M.I."/>
            <person name="Powell A.J."/>
            <person name="Barry K."/>
            <person name="Miller A.N."/>
            <person name="Grigoriev I.V."/>
            <person name="Debuchy R."/>
            <person name="Gladieux P."/>
            <person name="Thoren M.H."/>
            <person name="Johannesson H."/>
        </authorList>
    </citation>
    <scope>NUCLEOTIDE SEQUENCE</scope>
    <source>
        <strain evidence="5">CBS 333.67</strain>
    </source>
</reference>
<evidence type="ECO:0000256" key="2">
    <source>
        <dbReference type="ARBA" id="ARBA00019138"/>
    </source>
</evidence>
<dbReference type="GO" id="GO:0000812">
    <property type="term" value="C:Swr1 complex"/>
    <property type="evidence" value="ECO:0007669"/>
    <property type="project" value="TreeGrafter"/>
</dbReference>
<evidence type="ECO:0000313" key="6">
    <source>
        <dbReference type="Proteomes" id="UP001273166"/>
    </source>
</evidence>
<proteinExistence type="inferred from homology"/>
<feature type="region of interest" description="Disordered" evidence="3">
    <location>
        <begin position="139"/>
        <end position="179"/>
    </location>
</feature>
<evidence type="ECO:0000259" key="4">
    <source>
        <dbReference type="PROSITE" id="PS51279"/>
    </source>
</evidence>
<dbReference type="InterPro" id="IPR027124">
    <property type="entry name" value="Swc5/CFDP1/2"/>
</dbReference>
<evidence type="ECO:0000256" key="1">
    <source>
        <dbReference type="ARBA" id="ARBA00010465"/>
    </source>
</evidence>
<feature type="compositionally biased region" description="Basic residues" evidence="3">
    <location>
        <begin position="77"/>
        <end position="86"/>
    </location>
</feature>
<dbReference type="RefSeq" id="XP_062717777.1">
    <property type="nucleotide sequence ID" value="XM_062869876.1"/>
</dbReference>
<feature type="compositionally biased region" description="Acidic residues" evidence="3">
    <location>
        <begin position="1"/>
        <end position="18"/>
    </location>
</feature>
<feature type="compositionally biased region" description="Basic and acidic residues" evidence="3">
    <location>
        <begin position="109"/>
        <end position="118"/>
    </location>
</feature>
<feature type="region of interest" description="Disordered" evidence="3">
    <location>
        <begin position="1"/>
        <end position="126"/>
    </location>
</feature>
<evidence type="ECO:0000256" key="3">
    <source>
        <dbReference type="SAM" id="MobiDB-lite"/>
    </source>
</evidence>
<dbReference type="PANTHER" id="PTHR48407:SF1">
    <property type="entry name" value="CRANIOFACIAL DEVELOPMENT PROTEIN 1"/>
    <property type="match status" value="1"/>
</dbReference>
<name>A0AAJ0LY40_9PEZI</name>